<evidence type="ECO:0000256" key="3">
    <source>
        <dbReference type="ARBA" id="ARBA00023004"/>
    </source>
</evidence>
<dbReference type="Gene3D" id="3.30.70.20">
    <property type="match status" value="1"/>
</dbReference>
<dbReference type="Gene3D" id="3.40.50.360">
    <property type="match status" value="1"/>
</dbReference>
<evidence type="ECO:0000259" key="5">
    <source>
        <dbReference type="PROSITE" id="PS51379"/>
    </source>
</evidence>
<evidence type="ECO:0000256" key="2">
    <source>
        <dbReference type="ARBA" id="ARBA00022723"/>
    </source>
</evidence>
<reference evidence="6" key="1">
    <citation type="submission" date="2020-08" db="EMBL/GenBank/DDBJ databases">
        <title>Genome public.</title>
        <authorList>
            <person name="Liu C."/>
            <person name="Sun Q."/>
        </authorList>
    </citation>
    <scope>NUCLEOTIDE SEQUENCE</scope>
    <source>
        <strain evidence="6">NSJ-55</strain>
    </source>
</reference>
<feature type="domain" description="4Fe-4S ferredoxin-type" evidence="5">
    <location>
        <begin position="190"/>
        <end position="219"/>
    </location>
</feature>
<evidence type="ECO:0000313" key="7">
    <source>
        <dbReference type="Proteomes" id="UP000652477"/>
    </source>
</evidence>
<dbReference type="EMBL" id="JACOPF010000006">
    <property type="protein sequence ID" value="MBC5690615.1"/>
    <property type="molecule type" value="Genomic_DNA"/>
</dbReference>
<keyword evidence="4" id="KW-0411">Iron-sulfur</keyword>
<dbReference type="RefSeq" id="WP_186877266.1">
    <property type="nucleotide sequence ID" value="NZ_JACOPF010000006.1"/>
</dbReference>
<name>A0A923RRI0_9FIRM</name>
<keyword evidence="7" id="KW-1185">Reference proteome</keyword>
<sequence>MIVFYFSGTGNTLWAAKKIANRFWGECHGIMEYAADKAIQIEDDRIGFVFPVYMNDLPWVVKAFLLELSFKNPKYIFAVFTSSSGKNGKAAKNLEKVLQMKHTKLSAVFDLPMPGNCIPGKKAKETEKLKKAPERLEGIIKDIQKNTKSVNQKFLSDKRRGMQKHYAGSVKPNFVTGSWFYRQGMASTVMKPYPDDKKCTGCGICEKICPTGNIQIKNGRAVHGNCCTACYACYHWCPKQAHTVSMPILRGRKQYHHPDVGWQEIANQKKEQKREKR</sequence>
<keyword evidence="2" id="KW-0479">Metal-binding</keyword>
<dbReference type="PROSITE" id="PS51379">
    <property type="entry name" value="4FE4S_FER_2"/>
    <property type="match status" value="1"/>
</dbReference>
<keyword evidence="1" id="KW-0004">4Fe-4S</keyword>
<evidence type="ECO:0000256" key="4">
    <source>
        <dbReference type="ARBA" id="ARBA00023014"/>
    </source>
</evidence>
<dbReference type="AlphaFoldDB" id="A0A923RRI0"/>
<evidence type="ECO:0000256" key="1">
    <source>
        <dbReference type="ARBA" id="ARBA00022485"/>
    </source>
</evidence>
<accession>A0A923RRI0</accession>
<dbReference type="InterPro" id="IPR029039">
    <property type="entry name" value="Flavoprotein-like_sf"/>
</dbReference>
<keyword evidence="3" id="KW-0408">Iron</keyword>
<comment type="caution">
    <text evidence="6">The sequence shown here is derived from an EMBL/GenBank/DDBJ whole genome shotgun (WGS) entry which is preliminary data.</text>
</comment>
<dbReference type="SUPFAM" id="SSF52218">
    <property type="entry name" value="Flavoproteins"/>
    <property type="match status" value="1"/>
</dbReference>
<organism evidence="6 7">
    <name type="scientific">Mediterraneibacter hominis</name>
    <dbReference type="NCBI Taxonomy" id="2763054"/>
    <lineage>
        <taxon>Bacteria</taxon>
        <taxon>Bacillati</taxon>
        <taxon>Bacillota</taxon>
        <taxon>Clostridia</taxon>
        <taxon>Lachnospirales</taxon>
        <taxon>Lachnospiraceae</taxon>
        <taxon>Mediterraneibacter</taxon>
    </lineage>
</organism>
<dbReference type="InterPro" id="IPR050572">
    <property type="entry name" value="Fe-S_Ferredoxin"/>
</dbReference>
<dbReference type="PANTHER" id="PTHR43687">
    <property type="entry name" value="ADENYLYLSULFATE REDUCTASE, BETA SUBUNIT"/>
    <property type="match status" value="1"/>
</dbReference>
<protein>
    <submittedName>
        <fullName evidence="6">4Fe-4S binding protein</fullName>
    </submittedName>
</protein>
<dbReference type="InterPro" id="IPR017896">
    <property type="entry name" value="4Fe4S_Fe-S-bd"/>
</dbReference>
<proteinExistence type="predicted"/>
<gene>
    <name evidence="6" type="ORF">H8S37_17015</name>
</gene>
<dbReference type="GO" id="GO:0051539">
    <property type="term" value="F:4 iron, 4 sulfur cluster binding"/>
    <property type="evidence" value="ECO:0007669"/>
    <property type="project" value="UniProtKB-KW"/>
</dbReference>
<dbReference type="SUPFAM" id="SSF54862">
    <property type="entry name" value="4Fe-4S ferredoxins"/>
    <property type="match status" value="1"/>
</dbReference>
<dbReference type="InterPro" id="IPR047964">
    <property type="entry name" value="EFR1-like"/>
</dbReference>
<dbReference type="Proteomes" id="UP000652477">
    <property type="component" value="Unassembled WGS sequence"/>
</dbReference>
<dbReference type="PANTHER" id="PTHR43687:SF1">
    <property type="entry name" value="FERREDOXIN III"/>
    <property type="match status" value="1"/>
</dbReference>
<dbReference type="InterPro" id="IPR017900">
    <property type="entry name" value="4Fe4S_Fe_S_CS"/>
</dbReference>
<dbReference type="GO" id="GO:0046872">
    <property type="term" value="F:metal ion binding"/>
    <property type="evidence" value="ECO:0007669"/>
    <property type="project" value="UniProtKB-KW"/>
</dbReference>
<evidence type="ECO:0000313" key="6">
    <source>
        <dbReference type="EMBL" id="MBC5690615.1"/>
    </source>
</evidence>
<dbReference type="NCBIfam" id="NF038196">
    <property type="entry name" value="ferrodoxin_EFR1"/>
    <property type="match status" value="1"/>
</dbReference>
<dbReference type="PROSITE" id="PS00198">
    <property type="entry name" value="4FE4S_FER_1"/>
    <property type="match status" value="2"/>
</dbReference>
<dbReference type="Pfam" id="PF00037">
    <property type="entry name" value="Fer4"/>
    <property type="match status" value="1"/>
</dbReference>